<feature type="transmembrane region" description="Helical" evidence="8">
    <location>
        <begin position="63"/>
        <end position="83"/>
    </location>
</feature>
<feature type="transmembrane region" description="Helical" evidence="8">
    <location>
        <begin position="240"/>
        <end position="269"/>
    </location>
</feature>
<dbReference type="InterPro" id="IPR000522">
    <property type="entry name" value="ABC_transptr_permease_BtuC"/>
</dbReference>
<evidence type="ECO:0000313" key="9">
    <source>
        <dbReference type="EMBL" id="EWH11339.1"/>
    </source>
</evidence>
<keyword evidence="3" id="KW-0813">Transport</keyword>
<evidence type="ECO:0000256" key="4">
    <source>
        <dbReference type="ARBA" id="ARBA00022475"/>
    </source>
</evidence>
<keyword evidence="6 8" id="KW-1133">Transmembrane helix</keyword>
<dbReference type="SUPFAM" id="SSF81345">
    <property type="entry name" value="ABC transporter involved in vitamin B12 uptake, BtuC"/>
    <property type="match status" value="1"/>
</dbReference>
<dbReference type="Pfam" id="PF01032">
    <property type="entry name" value="FecCD"/>
    <property type="match status" value="1"/>
</dbReference>
<evidence type="ECO:0000313" key="10">
    <source>
        <dbReference type="Proteomes" id="UP000019276"/>
    </source>
</evidence>
<feature type="transmembrane region" description="Helical" evidence="8">
    <location>
        <begin position="199"/>
        <end position="220"/>
    </location>
</feature>
<dbReference type="EMBL" id="ARZY01000005">
    <property type="protein sequence ID" value="EWH11339.1"/>
    <property type="molecule type" value="Genomic_DNA"/>
</dbReference>
<dbReference type="PANTHER" id="PTHR30472:SF67">
    <property type="entry name" value="PERMEASE OF ABC TRANSPORTER-RELATED"/>
    <property type="match status" value="1"/>
</dbReference>
<feature type="transmembrane region" description="Helical" evidence="8">
    <location>
        <begin position="12"/>
        <end position="33"/>
    </location>
</feature>
<comment type="subcellular location">
    <subcellularLocation>
        <location evidence="1">Cell membrane</location>
        <topology evidence="1">Multi-pass membrane protein</topology>
    </subcellularLocation>
</comment>
<proteinExistence type="inferred from homology"/>
<comment type="similarity">
    <text evidence="2">Belongs to the binding-protein-dependent transport system permease family. FecCD subfamily.</text>
</comment>
<keyword evidence="10" id="KW-1185">Reference proteome</keyword>
<feature type="transmembrane region" description="Helical" evidence="8">
    <location>
        <begin position="311"/>
        <end position="330"/>
    </location>
</feature>
<evidence type="ECO:0000256" key="1">
    <source>
        <dbReference type="ARBA" id="ARBA00004651"/>
    </source>
</evidence>
<dbReference type="GO" id="GO:0022857">
    <property type="term" value="F:transmembrane transporter activity"/>
    <property type="evidence" value="ECO:0007669"/>
    <property type="project" value="InterPro"/>
</dbReference>
<feature type="transmembrane region" description="Helical" evidence="8">
    <location>
        <begin position="120"/>
        <end position="141"/>
    </location>
</feature>
<evidence type="ECO:0000256" key="3">
    <source>
        <dbReference type="ARBA" id="ARBA00022448"/>
    </source>
</evidence>
<sequence length="334" mass="35435">MNSYHANPKVWLKFVVAAVVLVISFFAVLSMGAAELTVGDVYACVFATCADSLTETLIWQIRLPRVIVGALCGAGLAVAGAVLQNTTRNPLAEPYLFGVVSGAGLGATIVTVVFEQASAVYLPIAAFLGAILAIFIVMAVAVVGKHSRKIESLLLAGVAVSFMLSALSQFILYMGDPFAANRVMFWLMGSLARVEMAHLYWIVPVLLTGLGLVMLFHRQLDAILLGDESAATLGINVTLVRVILLMVCAAITATIVAYCGGIGFVGLMIPHIVRRLFASTSLILVCGSAFIGAIFMLWVDVLARTAVDGQEIPIGVITSIIGSLFFLTLMHKKV</sequence>
<name>W7QEM5_9ALTE</name>
<comment type="caution">
    <text evidence="9">The sequence shown here is derived from an EMBL/GenBank/DDBJ whole genome shotgun (WGS) entry which is preliminary data.</text>
</comment>
<dbReference type="RefSeq" id="WP_051479611.1">
    <property type="nucleotide sequence ID" value="NZ_ARZY01000005.1"/>
</dbReference>
<dbReference type="InterPro" id="IPR037294">
    <property type="entry name" value="ABC_BtuC-like"/>
</dbReference>
<gene>
    <name evidence="9" type="ORF">DS2_04170</name>
</gene>
<feature type="transmembrane region" description="Helical" evidence="8">
    <location>
        <begin position="276"/>
        <end position="299"/>
    </location>
</feature>
<evidence type="ECO:0000256" key="7">
    <source>
        <dbReference type="ARBA" id="ARBA00023136"/>
    </source>
</evidence>
<dbReference type="Gene3D" id="1.10.3470.10">
    <property type="entry name" value="ABC transporter involved in vitamin B12 uptake, BtuC"/>
    <property type="match status" value="1"/>
</dbReference>
<keyword evidence="4" id="KW-1003">Cell membrane</keyword>
<feature type="transmembrane region" description="Helical" evidence="8">
    <location>
        <begin position="153"/>
        <end position="172"/>
    </location>
</feature>
<evidence type="ECO:0000256" key="8">
    <source>
        <dbReference type="SAM" id="Phobius"/>
    </source>
</evidence>
<dbReference type="GO" id="GO:0033214">
    <property type="term" value="P:siderophore-iron import into cell"/>
    <property type="evidence" value="ECO:0007669"/>
    <property type="project" value="TreeGrafter"/>
</dbReference>
<reference evidence="9 10" key="1">
    <citation type="journal article" date="2014" name="Genome Announc.">
        <title>Draft Genome Sequence of the Agar-Degrading Bacterium Catenovulum sp. Strain DS-2, Isolated from Intestines of Haliotis diversicolor.</title>
        <authorList>
            <person name="Shan D."/>
            <person name="Li X."/>
            <person name="Gu Z."/>
            <person name="Wei G."/>
            <person name="Gao Z."/>
            <person name="Shao Z."/>
        </authorList>
    </citation>
    <scope>NUCLEOTIDE SEQUENCE [LARGE SCALE GENOMIC DNA]</scope>
    <source>
        <strain evidence="9 10">DS-2</strain>
    </source>
</reference>
<keyword evidence="7 8" id="KW-0472">Membrane</keyword>
<dbReference type="Proteomes" id="UP000019276">
    <property type="component" value="Unassembled WGS sequence"/>
</dbReference>
<evidence type="ECO:0000256" key="2">
    <source>
        <dbReference type="ARBA" id="ARBA00007935"/>
    </source>
</evidence>
<evidence type="ECO:0000256" key="6">
    <source>
        <dbReference type="ARBA" id="ARBA00022989"/>
    </source>
</evidence>
<dbReference type="CDD" id="cd06550">
    <property type="entry name" value="TM_ABC_iron-siderophores_like"/>
    <property type="match status" value="1"/>
</dbReference>
<evidence type="ECO:0000256" key="5">
    <source>
        <dbReference type="ARBA" id="ARBA00022692"/>
    </source>
</evidence>
<feature type="transmembrane region" description="Helical" evidence="8">
    <location>
        <begin position="95"/>
        <end position="114"/>
    </location>
</feature>
<dbReference type="PANTHER" id="PTHR30472">
    <property type="entry name" value="FERRIC ENTEROBACTIN TRANSPORT SYSTEM PERMEASE PROTEIN"/>
    <property type="match status" value="1"/>
</dbReference>
<keyword evidence="5 8" id="KW-0812">Transmembrane</keyword>
<organism evidence="9 10">
    <name type="scientific">Catenovulum agarivorans DS-2</name>
    <dbReference type="NCBI Taxonomy" id="1328313"/>
    <lineage>
        <taxon>Bacteria</taxon>
        <taxon>Pseudomonadati</taxon>
        <taxon>Pseudomonadota</taxon>
        <taxon>Gammaproteobacteria</taxon>
        <taxon>Alteromonadales</taxon>
        <taxon>Alteromonadaceae</taxon>
        <taxon>Catenovulum</taxon>
    </lineage>
</organism>
<dbReference type="GO" id="GO:0005886">
    <property type="term" value="C:plasma membrane"/>
    <property type="evidence" value="ECO:0007669"/>
    <property type="project" value="UniProtKB-SubCell"/>
</dbReference>
<dbReference type="AlphaFoldDB" id="W7QEM5"/>
<dbReference type="STRING" id="1328313.DS2_04170"/>
<dbReference type="FunFam" id="1.10.3470.10:FF:000001">
    <property type="entry name" value="Vitamin B12 ABC transporter permease BtuC"/>
    <property type="match status" value="1"/>
</dbReference>
<dbReference type="OrthoDB" id="9055647at2"/>
<accession>W7QEM5</accession>
<protein>
    <submittedName>
        <fullName evidence="9">Vitamin B12 transport system permease BtuC</fullName>
    </submittedName>
</protein>
<dbReference type="PATRIC" id="fig|1328313.3.peg.862"/>
<dbReference type="eggNOG" id="COG0609">
    <property type="taxonomic scope" value="Bacteria"/>
</dbReference>